<dbReference type="NCBIfam" id="TIGR01484">
    <property type="entry name" value="HAD-SF-IIB"/>
    <property type="match status" value="1"/>
</dbReference>
<dbReference type="AlphaFoldDB" id="A0A1I6JYS3"/>
<dbReference type="SFLD" id="SFLDG01144">
    <property type="entry name" value="C2.B.4:_PGP_Like"/>
    <property type="match status" value="1"/>
</dbReference>
<dbReference type="Gene3D" id="3.40.50.1000">
    <property type="entry name" value="HAD superfamily/HAD-like"/>
    <property type="match status" value="1"/>
</dbReference>
<dbReference type="CDD" id="cd07516">
    <property type="entry name" value="HAD_Pase"/>
    <property type="match status" value="1"/>
</dbReference>
<sequence length="266" mass="29840">MAYEILVLDIDGTLTTSEKKVSERTLNAIFQIQERGHRVVLASGRPTPGILNLAKMLKLDEYGGFILAYNGAKVLDCKSGKTIYEKTLPMELLPELFEAAKEYKVGMLTYDTEGVIGFHVDEYIELEGRINHLSVKSVDNLISHVDSPVNKCIMTGDGMYLAEVEKKMKERFGDRLSIFRSEPFFLEIMPMNIDKAYSLERLLEHLGMTKEQMISCGDGFNDLTMIQYAGMGVAMGNAQEIVKEAADYITLTNDNDGVAHVIEKFM</sequence>
<dbReference type="SFLD" id="SFLDS00003">
    <property type="entry name" value="Haloacid_Dehalogenase"/>
    <property type="match status" value="1"/>
</dbReference>
<dbReference type="GO" id="GO:0005829">
    <property type="term" value="C:cytosol"/>
    <property type="evidence" value="ECO:0007669"/>
    <property type="project" value="TreeGrafter"/>
</dbReference>
<dbReference type="SFLD" id="SFLDG01140">
    <property type="entry name" value="C2.B:_Phosphomannomutase_and_P"/>
    <property type="match status" value="1"/>
</dbReference>
<dbReference type="RefSeq" id="WP_092560627.1">
    <property type="nucleotide sequence ID" value="NZ_FOYZ01000007.1"/>
</dbReference>
<dbReference type="GO" id="GO:0016791">
    <property type="term" value="F:phosphatase activity"/>
    <property type="evidence" value="ECO:0007669"/>
    <property type="project" value="TreeGrafter"/>
</dbReference>
<organism evidence="1 2">
    <name type="scientific">Anaeromicropila populeti</name>
    <dbReference type="NCBI Taxonomy" id="37658"/>
    <lineage>
        <taxon>Bacteria</taxon>
        <taxon>Bacillati</taxon>
        <taxon>Bacillota</taxon>
        <taxon>Clostridia</taxon>
        <taxon>Lachnospirales</taxon>
        <taxon>Lachnospiraceae</taxon>
        <taxon>Anaeromicropila</taxon>
    </lineage>
</organism>
<dbReference type="GO" id="GO:0000287">
    <property type="term" value="F:magnesium ion binding"/>
    <property type="evidence" value="ECO:0007669"/>
    <property type="project" value="TreeGrafter"/>
</dbReference>
<dbReference type="Pfam" id="PF08282">
    <property type="entry name" value="Hydrolase_3"/>
    <property type="match status" value="1"/>
</dbReference>
<dbReference type="EMBL" id="FOYZ01000007">
    <property type="protein sequence ID" value="SFR84104.1"/>
    <property type="molecule type" value="Genomic_DNA"/>
</dbReference>
<dbReference type="Proteomes" id="UP000199659">
    <property type="component" value="Unassembled WGS sequence"/>
</dbReference>
<dbReference type="InterPro" id="IPR000150">
    <property type="entry name" value="Cof"/>
</dbReference>
<dbReference type="InterPro" id="IPR036412">
    <property type="entry name" value="HAD-like_sf"/>
</dbReference>
<dbReference type="PANTHER" id="PTHR10000:SF8">
    <property type="entry name" value="HAD SUPERFAMILY HYDROLASE-LIKE, TYPE 3"/>
    <property type="match status" value="1"/>
</dbReference>
<dbReference type="Gene3D" id="3.30.1240.10">
    <property type="match status" value="1"/>
</dbReference>
<dbReference type="PANTHER" id="PTHR10000">
    <property type="entry name" value="PHOSPHOSERINE PHOSPHATASE"/>
    <property type="match status" value="1"/>
</dbReference>
<name>A0A1I6JYS3_9FIRM</name>
<evidence type="ECO:0008006" key="3">
    <source>
        <dbReference type="Google" id="ProtNLM"/>
    </source>
</evidence>
<keyword evidence="2" id="KW-1185">Reference proteome</keyword>
<gene>
    <name evidence="1" type="ORF">SAMN05661086_02096</name>
</gene>
<dbReference type="PRINTS" id="PR00119">
    <property type="entry name" value="CATATPASE"/>
</dbReference>
<dbReference type="SUPFAM" id="SSF56784">
    <property type="entry name" value="HAD-like"/>
    <property type="match status" value="1"/>
</dbReference>
<dbReference type="OrthoDB" id="9781413at2"/>
<dbReference type="InterPro" id="IPR023214">
    <property type="entry name" value="HAD_sf"/>
</dbReference>
<dbReference type="PROSITE" id="PS01229">
    <property type="entry name" value="COF_2"/>
    <property type="match status" value="1"/>
</dbReference>
<evidence type="ECO:0000313" key="2">
    <source>
        <dbReference type="Proteomes" id="UP000199659"/>
    </source>
</evidence>
<proteinExistence type="predicted"/>
<accession>A0A1I6JYS3</accession>
<evidence type="ECO:0000313" key="1">
    <source>
        <dbReference type="EMBL" id="SFR84104.1"/>
    </source>
</evidence>
<reference evidence="1 2" key="1">
    <citation type="submission" date="2016-10" db="EMBL/GenBank/DDBJ databases">
        <authorList>
            <person name="de Groot N.N."/>
        </authorList>
    </citation>
    <scope>NUCLEOTIDE SEQUENCE [LARGE SCALE GENOMIC DNA]</scope>
    <source>
        <strain evidence="1 2">743A</strain>
    </source>
</reference>
<protein>
    <recommendedName>
        <fullName evidence="3">Haloacid dehalogenase-like hydrolase</fullName>
    </recommendedName>
</protein>
<dbReference type="NCBIfam" id="TIGR00099">
    <property type="entry name" value="Cof-subfamily"/>
    <property type="match status" value="1"/>
</dbReference>
<dbReference type="STRING" id="37658.SAMN05661086_02096"/>
<dbReference type="InterPro" id="IPR006379">
    <property type="entry name" value="HAD-SF_hydro_IIB"/>
</dbReference>